<organism evidence="1 2">
    <name type="scientific">Hymenobacter negativus</name>
    <dbReference type="NCBI Taxonomy" id="2795026"/>
    <lineage>
        <taxon>Bacteria</taxon>
        <taxon>Pseudomonadati</taxon>
        <taxon>Bacteroidota</taxon>
        <taxon>Cytophagia</taxon>
        <taxon>Cytophagales</taxon>
        <taxon>Hymenobacteraceae</taxon>
        <taxon>Hymenobacter</taxon>
    </lineage>
</organism>
<comment type="caution">
    <text evidence="1">The sequence shown here is derived from an EMBL/GenBank/DDBJ whole genome shotgun (WGS) entry which is preliminary data.</text>
</comment>
<protein>
    <recommendedName>
        <fullName evidence="3">WGR domain-containing protein</fullName>
    </recommendedName>
</protein>
<dbReference type="EMBL" id="JAGETZ010000003">
    <property type="protein sequence ID" value="MBO2008789.1"/>
    <property type="molecule type" value="Genomic_DNA"/>
</dbReference>
<sequence>MLKLYKRHANQLHYWEYWETGPKQGVIHWGVVGERGEREDVKAPSVAAFQALLDDQTAAKRQEGFAEPAKEYDLIIEYPVKRMTAKHLDKLVRLEERLDQLLGWAGLGHCDGHGHGFGMMDISCVVVDFELAKRLIEAEAEYTEFARYSSIRLQERHDEEQDA</sequence>
<name>A0ABS3QC22_9BACT</name>
<evidence type="ECO:0000313" key="1">
    <source>
        <dbReference type="EMBL" id="MBO2008789.1"/>
    </source>
</evidence>
<accession>A0ABS3QC22</accession>
<reference evidence="1 2" key="1">
    <citation type="submission" date="2021-03" db="EMBL/GenBank/DDBJ databases">
        <authorList>
            <person name="Kim M.K."/>
        </authorList>
    </citation>
    <scope>NUCLEOTIDE SEQUENCE [LARGE SCALE GENOMIC DNA]</scope>
    <source>
        <strain evidence="1 2">BT442</strain>
    </source>
</reference>
<proteinExistence type="predicted"/>
<gene>
    <name evidence="1" type="ORF">J4E00_06970</name>
</gene>
<dbReference type="Proteomes" id="UP000664369">
    <property type="component" value="Unassembled WGS sequence"/>
</dbReference>
<evidence type="ECO:0008006" key="3">
    <source>
        <dbReference type="Google" id="ProtNLM"/>
    </source>
</evidence>
<keyword evidence="2" id="KW-1185">Reference proteome</keyword>
<evidence type="ECO:0000313" key="2">
    <source>
        <dbReference type="Proteomes" id="UP000664369"/>
    </source>
</evidence>
<dbReference type="RefSeq" id="WP_208174429.1">
    <property type="nucleotide sequence ID" value="NZ_JAGETZ010000003.1"/>
</dbReference>